<dbReference type="Proteomes" id="UP001560296">
    <property type="component" value="Unassembled WGS sequence"/>
</dbReference>
<reference evidence="6 7" key="1">
    <citation type="submission" date="2024-07" db="EMBL/GenBank/DDBJ databases">
        <authorList>
            <person name="Li M."/>
        </authorList>
    </citation>
    <scope>NUCLEOTIDE SEQUENCE [LARGE SCALE GENOMIC DNA]</scope>
    <source>
        <strain evidence="6 7">25A3E</strain>
    </source>
</reference>
<comment type="caution">
    <text evidence="6">The sequence shown here is derived from an EMBL/GenBank/DDBJ whole genome shotgun (WGS) entry which is preliminary data.</text>
</comment>
<name>A0ABV3YWI9_9PSED</name>
<keyword evidence="4" id="KW-0804">Transcription</keyword>
<evidence type="ECO:0000256" key="2">
    <source>
        <dbReference type="ARBA" id="ARBA00023125"/>
    </source>
</evidence>
<evidence type="ECO:0000256" key="3">
    <source>
        <dbReference type="ARBA" id="ARBA00023159"/>
    </source>
</evidence>
<dbReference type="SUPFAM" id="SSF51182">
    <property type="entry name" value="RmlC-like cupins"/>
    <property type="match status" value="1"/>
</dbReference>
<dbReference type="InterPro" id="IPR014710">
    <property type="entry name" value="RmlC-like_jellyroll"/>
</dbReference>
<dbReference type="SMART" id="SM00342">
    <property type="entry name" value="HTH_ARAC"/>
    <property type="match status" value="1"/>
</dbReference>
<organism evidence="6 7">
    <name type="scientific">Pseudomonas zhanjiangensis</name>
    <dbReference type="NCBI Taxonomy" id="3239015"/>
    <lineage>
        <taxon>Bacteria</taxon>
        <taxon>Pseudomonadati</taxon>
        <taxon>Pseudomonadota</taxon>
        <taxon>Gammaproteobacteria</taxon>
        <taxon>Pseudomonadales</taxon>
        <taxon>Pseudomonadaceae</taxon>
        <taxon>Pseudomonas</taxon>
    </lineage>
</organism>
<dbReference type="Gene3D" id="2.60.120.10">
    <property type="entry name" value="Jelly Rolls"/>
    <property type="match status" value="1"/>
</dbReference>
<dbReference type="PANTHER" id="PTHR11019:SF190">
    <property type="entry name" value="ARAC-FAMILY REGULATORY PROTEIN"/>
    <property type="match status" value="1"/>
</dbReference>
<protein>
    <submittedName>
        <fullName evidence="6">Helix-turn-helix transcriptional regulator</fullName>
    </submittedName>
</protein>
<evidence type="ECO:0000259" key="5">
    <source>
        <dbReference type="PROSITE" id="PS01124"/>
    </source>
</evidence>
<dbReference type="PROSITE" id="PS01124">
    <property type="entry name" value="HTH_ARAC_FAMILY_2"/>
    <property type="match status" value="1"/>
</dbReference>
<feature type="domain" description="HTH araC/xylS-type" evidence="5">
    <location>
        <begin position="166"/>
        <end position="263"/>
    </location>
</feature>
<dbReference type="InterPro" id="IPR003313">
    <property type="entry name" value="AraC-bd"/>
</dbReference>
<dbReference type="CDD" id="cd06124">
    <property type="entry name" value="cupin_NimR-like_N"/>
    <property type="match status" value="1"/>
</dbReference>
<evidence type="ECO:0000313" key="7">
    <source>
        <dbReference type="Proteomes" id="UP001560296"/>
    </source>
</evidence>
<dbReference type="PRINTS" id="PR00032">
    <property type="entry name" value="HTHARAC"/>
</dbReference>
<dbReference type="EMBL" id="JBFTEG010000009">
    <property type="protein sequence ID" value="MEX6502910.1"/>
    <property type="molecule type" value="Genomic_DNA"/>
</dbReference>
<dbReference type="PROSITE" id="PS00041">
    <property type="entry name" value="HTH_ARAC_FAMILY_1"/>
    <property type="match status" value="1"/>
</dbReference>
<dbReference type="InterPro" id="IPR018060">
    <property type="entry name" value="HTH_AraC"/>
</dbReference>
<dbReference type="Pfam" id="PF12833">
    <property type="entry name" value="HTH_18"/>
    <property type="match status" value="1"/>
</dbReference>
<dbReference type="RefSeq" id="WP_369287879.1">
    <property type="nucleotide sequence ID" value="NZ_JBFTEG010000009.1"/>
</dbReference>
<dbReference type="PANTHER" id="PTHR11019">
    <property type="entry name" value="HTH-TYPE TRANSCRIPTIONAL REGULATOR NIMR"/>
    <property type="match status" value="1"/>
</dbReference>
<dbReference type="InterPro" id="IPR018062">
    <property type="entry name" value="HTH_AraC-typ_CS"/>
</dbReference>
<evidence type="ECO:0000256" key="4">
    <source>
        <dbReference type="ARBA" id="ARBA00023163"/>
    </source>
</evidence>
<keyword evidence="3" id="KW-0010">Activator</keyword>
<sequence>MPAPTTRARPLQVAPFTDDLPTPIHFRSARMPAEASFPSHRHDWGEFVYSFTGVMEVQLQGQHFLAPSQYGIWLPPGVEHRGMNHDETFYCSLYVSAGLTAALPRQACALTVGPLLRALLEHCRQHIEGAAKTAQELRLLQVAVDQLGSAEVAGSYLPASRDSLLEPVLRALQGNPGDCRSIAELARTVHTTERTLMRRSQRELGMTLSEWRLRLRVLSAVAPLEAGQTVENIAHDLGYNSVSAFIAMFRRMMGATPDEYRKTLAGFPGGAGVRR</sequence>
<dbReference type="InterPro" id="IPR011051">
    <property type="entry name" value="RmlC_Cupin_sf"/>
</dbReference>
<dbReference type="InterPro" id="IPR020449">
    <property type="entry name" value="Tscrpt_reg_AraC-type_HTH"/>
</dbReference>
<dbReference type="SUPFAM" id="SSF46689">
    <property type="entry name" value="Homeodomain-like"/>
    <property type="match status" value="1"/>
</dbReference>
<evidence type="ECO:0000313" key="6">
    <source>
        <dbReference type="EMBL" id="MEX6502910.1"/>
    </source>
</evidence>
<dbReference type="InterPro" id="IPR009057">
    <property type="entry name" value="Homeodomain-like_sf"/>
</dbReference>
<accession>A0ABV3YWI9</accession>
<evidence type="ECO:0000256" key="1">
    <source>
        <dbReference type="ARBA" id="ARBA00023015"/>
    </source>
</evidence>
<keyword evidence="1" id="KW-0805">Transcription regulation</keyword>
<proteinExistence type="predicted"/>
<keyword evidence="7" id="KW-1185">Reference proteome</keyword>
<dbReference type="Gene3D" id="1.10.10.60">
    <property type="entry name" value="Homeodomain-like"/>
    <property type="match status" value="1"/>
</dbReference>
<dbReference type="Pfam" id="PF02311">
    <property type="entry name" value="AraC_binding"/>
    <property type="match status" value="1"/>
</dbReference>
<gene>
    <name evidence="6" type="ORF">AB5S05_12610</name>
</gene>
<keyword evidence="2" id="KW-0238">DNA-binding</keyword>